<reference evidence="3" key="1">
    <citation type="submission" date="2016-01" db="EMBL/GenBank/DDBJ databases">
        <title>Isolation and Characterization of Enterobacteria phage CBB.</title>
        <authorList>
            <person name="Buttimer C.T.H."/>
            <person name="Hendrix H."/>
            <person name="Alexandre H."/>
            <person name="O'Mahony J."/>
            <person name="Lavigne R."/>
            <person name="Coffey A."/>
        </authorList>
    </citation>
    <scope>NUCLEOTIDE SEQUENCE [LARGE SCALE GENOMIC DNA]</scope>
</reference>
<keyword evidence="1" id="KW-1133">Transmembrane helix</keyword>
<proteinExistence type="predicted"/>
<evidence type="ECO:0000313" key="2">
    <source>
        <dbReference type="EMBL" id="AMM44045.1"/>
    </source>
</evidence>
<dbReference type="Proteomes" id="UP000223891">
    <property type="component" value="Segment"/>
</dbReference>
<sequence>MQIIASIVIAVIVICVMVYMNKRTAAKLYADLVLDIDKPASPYGVSREISEGGSWGYCITKDGEVMYSGSKAKVFDSVNAAVREINKLEAVQGFRKTRV</sequence>
<evidence type="ECO:0000313" key="3">
    <source>
        <dbReference type="Proteomes" id="UP000223891"/>
    </source>
</evidence>
<keyword evidence="3" id="KW-1185">Reference proteome</keyword>
<keyword evidence="1" id="KW-0472">Membrane</keyword>
<accession>A0A1L2CVJ0</accession>
<gene>
    <name evidence="2" type="ORF">CBB_482</name>
</gene>
<feature type="transmembrane region" description="Helical" evidence="1">
    <location>
        <begin position="6"/>
        <end position="21"/>
    </location>
</feature>
<name>A0A1L2CVJ0_9CAUD</name>
<protein>
    <submittedName>
        <fullName evidence="2">Uncharacterized protein</fullName>
    </submittedName>
</protein>
<keyword evidence="1" id="KW-0812">Transmembrane</keyword>
<evidence type="ECO:0000256" key="1">
    <source>
        <dbReference type="SAM" id="Phobius"/>
    </source>
</evidence>
<organism evidence="2 3">
    <name type="scientific">Pectobacterium phage vB_PcaM_CBB</name>
    <dbReference type="NCBI Taxonomy" id="2772511"/>
    <lineage>
        <taxon>Viruses</taxon>
        <taxon>Duplodnaviria</taxon>
        <taxon>Heunggongvirae</taxon>
        <taxon>Uroviricota</taxon>
        <taxon>Caudoviricetes</taxon>
        <taxon>Mimasvirus</taxon>
        <taxon>Mimasvirus CBB</taxon>
    </lineage>
</organism>
<dbReference type="EMBL" id="KU574722">
    <property type="protein sequence ID" value="AMM44045.1"/>
    <property type="molecule type" value="Genomic_DNA"/>
</dbReference>